<reference evidence="7 8" key="1">
    <citation type="submission" date="2023-05" db="EMBL/GenBank/DDBJ databases">
        <title>Genome sequence of Pinibacter sp. MAH-24.</title>
        <authorList>
            <person name="Huq M.A."/>
        </authorList>
    </citation>
    <scope>NUCLEOTIDE SEQUENCE [LARGE SCALE GENOMIC DNA]</scope>
    <source>
        <strain evidence="7 8">MAH-24</strain>
    </source>
</reference>
<name>A0ABT6R799_9BACT</name>
<feature type="domain" description="RNA polymerase sigma factor 70 region 4 type 2" evidence="6">
    <location>
        <begin position="128"/>
        <end position="179"/>
    </location>
</feature>
<dbReference type="InterPro" id="IPR036388">
    <property type="entry name" value="WH-like_DNA-bd_sf"/>
</dbReference>
<dbReference type="InterPro" id="IPR013325">
    <property type="entry name" value="RNA_pol_sigma_r2"/>
</dbReference>
<dbReference type="SUPFAM" id="SSF88659">
    <property type="entry name" value="Sigma3 and sigma4 domains of RNA polymerase sigma factors"/>
    <property type="match status" value="1"/>
</dbReference>
<feature type="domain" description="RNA polymerase sigma-70 region 2" evidence="5">
    <location>
        <begin position="36"/>
        <end position="94"/>
    </location>
</feature>
<comment type="caution">
    <text evidence="7">The sequence shown here is derived from an EMBL/GenBank/DDBJ whole genome shotgun (WGS) entry which is preliminary data.</text>
</comment>
<dbReference type="RefSeq" id="WP_282332441.1">
    <property type="nucleotide sequence ID" value="NZ_JASBRG010000001.1"/>
</dbReference>
<dbReference type="InterPro" id="IPR039425">
    <property type="entry name" value="RNA_pol_sigma-70-like"/>
</dbReference>
<accession>A0ABT6R799</accession>
<dbReference type="PANTHER" id="PTHR43133">
    <property type="entry name" value="RNA POLYMERASE ECF-TYPE SIGMA FACTO"/>
    <property type="match status" value="1"/>
</dbReference>
<dbReference type="InterPro" id="IPR007627">
    <property type="entry name" value="RNA_pol_sigma70_r2"/>
</dbReference>
<dbReference type="InterPro" id="IPR014284">
    <property type="entry name" value="RNA_pol_sigma-70_dom"/>
</dbReference>
<keyword evidence="2" id="KW-0805">Transcription regulation</keyword>
<dbReference type="InterPro" id="IPR013324">
    <property type="entry name" value="RNA_pol_sigma_r3/r4-like"/>
</dbReference>
<gene>
    <name evidence="7" type="ORF">QJ048_00985</name>
</gene>
<evidence type="ECO:0000256" key="1">
    <source>
        <dbReference type="ARBA" id="ARBA00010641"/>
    </source>
</evidence>
<dbReference type="PANTHER" id="PTHR43133:SF46">
    <property type="entry name" value="RNA POLYMERASE SIGMA-70 FACTOR ECF SUBFAMILY"/>
    <property type="match status" value="1"/>
</dbReference>
<keyword evidence="4" id="KW-0804">Transcription</keyword>
<dbReference type="CDD" id="cd06171">
    <property type="entry name" value="Sigma70_r4"/>
    <property type="match status" value="1"/>
</dbReference>
<evidence type="ECO:0000259" key="6">
    <source>
        <dbReference type="Pfam" id="PF08281"/>
    </source>
</evidence>
<evidence type="ECO:0000256" key="2">
    <source>
        <dbReference type="ARBA" id="ARBA00023015"/>
    </source>
</evidence>
<dbReference type="Pfam" id="PF08281">
    <property type="entry name" value="Sigma70_r4_2"/>
    <property type="match status" value="1"/>
</dbReference>
<sequence length="202" mass="23748">MESRSETELLRQWWTDTLAGNTDAFNDIHKMLFNGLYYYASKLLNDNGLADDAVQELFVKMWTKRTSIGNLEKVKPYFFTVLRRQILNQLRSLKLRELKIKMSVEPDICFSVEEIIVEKETEESLHTKLAALLNELPARQKEAIYLRYYEDMEYKQIAEIMNVNYQSVLNLIQKALNRLRSEQLLAVFLAAVFITNKLNKLN</sequence>
<protein>
    <submittedName>
        <fullName evidence="7">RNA polymerase sigma factor</fullName>
    </submittedName>
</protein>
<dbReference type="Gene3D" id="1.10.1740.10">
    <property type="match status" value="1"/>
</dbReference>
<proteinExistence type="inferred from homology"/>
<evidence type="ECO:0000313" key="7">
    <source>
        <dbReference type="EMBL" id="MDI3318321.1"/>
    </source>
</evidence>
<comment type="similarity">
    <text evidence="1">Belongs to the sigma-70 factor family. ECF subfamily.</text>
</comment>
<keyword evidence="3" id="KW-0731">Sigma factor</keyword>
<dbReference type="SUPFAM" id="SSF88946">
    <property type="entry name" value="Sigma2 domain of RNA polymerase sigma factors"/>
    <property type="match status" value="1"/>
</dbReference>
<evidence type="ECO:0000259" key="5">
    <source>
        <dbReference type="Pfam" id="PF04542"/>
    </source>
</evidence>
<dbReference type="EMBL" id="JASBRG010000001">
    <property type="protein sequence ID" value="MDI3318321.1"/>
    <property type="molecule type" value="Genomic_DNA"/>
</dbReference>
<dbReference type="Pfam" id="PF04542">
    <property type="entry name" value="Sigma70_r2"/>
    <property type="match status" value="1"/>
</dbReference>
<dbReference type="InterPro" id="IPR013249">
    <property type="entry name" value="RNA_pol_sigma70_r4_t2"/>
</dbReference>
<evidence type="ECO:0000256" key="3">
    <source>
        <dbReference type="ARBA" id="ARBA00023082"/>
    </source>
</evidence>
<dbReference type="NCBIfam" id="TIGR02937">
    <property type="entry name" value="sigma70-ECF"/>
    <property type="match status" value="1"/>
</dbReference>
<evidence type="ECO:0000256" key="4">
    <source>
        <dbReference type="ARBA" id="ARBA00023163"/>
    </source>
</evidence>
<organism evidence="7 8">
    <name type="scientific">Pinibacter soli</name>
    <dbReference type="NCBI Taxonomy" id="3044211"/>
    <lineage>
        <taxon>Bacteria</taxon>
        <taxon>Pseudomonadati</taxon>
        <taxon>Bacteroidota</taxon>
        <taxon>Chitinophagia</taxon>
        <taxon>Chitinophagales</taxon>
        <taxon>Chitinophagaceae</taxon>
        <taxon>Pinibacter</taxon>
    </lineage>
</organism>
<keyword evidence="8" id="KW-1185">Reference proteome</keyword>
<dbReference type="Gene3D" id="1.10.10.10">
    <property type="entry name" value="Winged helix-like DNA-binding domain superfamily/Winged helix DNA-binding domain"/>
    <property type="match status" value="1"/>
</dbReference>
<evidence type="ECO:0000313" key="8">
    <source>
        <dbReference type="Proteomes" id="UP001226434"/>
    </source>
</evidence>
<dbReference type="Proteomes" id="UP001226434">
    <property type="component" value="Unassembled WGS sequence"/>
</dbReference>